<dbReference type="InterPro" id="IPR010640">
    <property type="entry name" value="Low_temperature_requirement_A"/>
</dbReference>
<keyword evidence="3" id="KW-1185">Reference proteome</keyword>
<dbReference type="RefSeq" id="WP_166196905.1">
    <property type="nucleotide sequence ID" value="NZ_JAAOIV010000007.1"/>
</dbReference>
<dbReference type="EMBL" id="JAAOIV010000007">
    <property type="protein sequence ID" value="NHN56293.1"/>
    <property type="molecule type" value="Genomic_DNA"/>
</dbReference>
<feature type="transmembrane region" description="Helical" evidence="1">
    <location>
        <begin position="259"/>
        <end position="280"/>
    </location>
</feature>
<feature type="transmembrane region" description="Helical" evidence="1">
    <location>
        <begin position="317"/>
        <end position="336"/>
    </location>
</feature>
<keyword evidence="1" id="KW-0812">Transmembrane</keyword>
<gene>
    <name evidence="2" type="ORF">G9U51_10950</name>
</gene>
<dbReference type="PANTHER" id="PTHR13812:SF19">
    <property type="entry name" value="KETIMINE REDUCTASE MU-CRYSTALLIN"/>
    <property type="match status" value="1"/>
</dbReference>
<sequence>MALVLTDEDLARLRPRDAVDWMLEALRLRAGGDLMAPPRLRADLGDGALVVTAGRGPRWYGYRAYDTIPTPQDQQVVVVHDATTGEVLAVHVGNDLGPARTGALGGAAAALLGPTAPATVGLVGAGSQAWTQLWALSAVVDIVEVRVASRAPASREALAQRATEVLGLRAYAASSQGLLGSHGWTLDAIAVVVAGIVLTFGMWWVYFISPFGDMLHARRSSSFIFGYGHMVIFGAIAATGAGLHLVGLSLEDKSKLTEFGAITALAAPIAIFLLAVFGIFDGMAGRVDRIHPPILIASMLVLAASVGLAALGLDVAVSLFLLMLAPWVVVVSYEWFGHRYVRDAVHQLQS</sequence>
<evidence type="ECO:0000256" key="1">
    <source>
        <dbReference type="SAM" id="Phobius"/>
    </source>
</evidence>
<evidence type="ECO:0000313" key="2">
    <source>
        <dbReference type="EMBL" id="NHN56293.1"/>
    </source>
</evidence>
<name>A0A967B2F1_9MICO</name>
<keyword evidence="1" id="KW-0472">Membrane</keyword>
<evidence type="ECO:0000313" key="3">
    <source>
        <dbReference type="Proteomes" id="UP000744769"/>
    </source>
</evidence>
<dbReference type="GO" id="GO:0005737">
    <property type="term" value="C:cytoplasm"/>
    <property type="evidence" value="ECO:0007669"/>
    <property type="project" value="TreeGrafter"/>
</dbReference>
<dbReference type="SUPFAM" id="SSF51735">
    <property type="entry name" value="NAD(P)-binding Rossmann-fold domains"/>
    <property type="match status" value="1"/>
</dbReference>
<dbReference type="AlphaFoldDB" id="A0A967B2F1"/>
<proteinExistence type="predicted"/>
<accession>A0A967B2F1</accession>
<feature type="transmembrane region" description="Helical" evidence="1">
    <location>
        <begin position="227"/>
        <end position="247"/>
    </location>
</feature>
<dbReference type="PANTHER" id="PTHR13812">
    <property type="entry name" value="KETIMINE REDUCTASE MU-CRYSTALLIN"/>
    <property type="match status" value="1"/>
</dbReference>
<dbReference type="Proteomes" id="UP000744769">
    <property type="component" value="Unassembled WGS sequence"/>
</dbReference>
<feature type="transmembrane region" description="Helical" evidence="1">
    <location>
        <begin position="184"/>
        <end position="206"/>
    </location>
</feature>
<dbReference type="Gene3D" id="3.30.1780.10">
    <property type="entry name" value="ornithine cyclodeaminase, domain 1"/>
    <property type="match status" value="1"/>
</dbReference>
<keyword evidence="1" id="KW-1133">Transmembrane helix</keyword>
<protein>
    <recommendedName>
        <fullName evidence="4">Low temperature requirement protein A</fullName>
    </recommendedName>
</protein>
<organism evidence="2 3">
    <name type="scientific">Metallococcus carri</name>
    <dbReference type="NCBI Taxonomy" id="1656884"/>
    <lineage>
        <taxon>Bacteria</taxon>
        <taxon>Bacillati</taxon>
        <taxon>Actinomycetota</taxon>
        <taxon>Actinomycetes</taxon>
        <taxon>Micrococcales</taxon>
        <taxon>Dermacoccaceae</taxon>
        <taxon>Metallococcus</taxon>
    </lineage>
</organism>
<dbReference type="Pfam" id="PF06772">
    <property type="entry name" value="LtrA"/>
    <property type="match status" value="1"/>
</dbReference>
<reference evidence="2" key="1">
    <citation type="submission" date="2020-03" db="EMBL/GenBank/DDBJ databases">
        <title>Draft sequencing of Calidifontibacter sp. DB0510.</title>
        <authorList>
            <person name="Kim D.-U."/>
        </authorList>
    </citation>
    <scope>NUCLEOTIDE SEQUENCE</scope>
    <source>
        <strain evidence="2">DB0510</strain>
    </source>
</reference>
<comment type="caution">
    <text evidence="2">The sequence shown here is derived from an EMBL/GenBank/DDBJ whole genome shotgun (WGS) entry which is preliminary data.</text>
</comment>
<dbReference type="InterPro" id="IPR023401">
    <property type="entry name" value="ODC_N"/>
</dbReference>
<feature type="transmembrane region" description="Helical" evidence="1">
    <location>
        <begin position="292"/>
        <end position="311"/>
    </location>
</feature>
<dbReference type="Pfam" id="PF02423">
    <property type="entry name" value="OCD_Mu_crystall"/>
    <property type="match status" value="1"/>
</dbReference>
<dbReference type="InterPro" id="IPR036291">
    <property type="entry name" value="NAD(P)-bd_dom_sf"/>
</dbReference>
<evidence type="ECO:0008006" key="4">
    <source>
        <dbReference type="Google" id="ProtNLM"/>
    </source>
</evidence>
<dbReference type="InterPro" id="IPR003462">
    <property type="entry name" value="ODC_Mu_crystall"/>
</dbReference>